<dbReference type="InterPro" id="IPR005119">
    <property type="entry name" value="LysR_subst-bd"/>
</dbReference>
<gene>
    <name evidence="6" type="ORF">G3I18_27820</name>
</gene>
<dbReference type="Pfam" id="PF03466">
    <property type="entry name" value="LysR_substrate"/>
    <property type="match status" value="1"/>
</dbReference>
<dbReference type="PANTHER" id="PTHR30346">
    <property type="entry name" value="TRANSCRIPTIONAL DUAL REGULATOR HCAR-RELATED"/>
    <property type="match status" value="1"/>
</dbReference>
<dbReference type="SUPFAM" id="SSF46785">
    <property type="entry name" value="Winged helix' DNA-binding domain"/>
    <property type="match status" value="1"/>
</dbReference>
<name>A0A9X5CPL9_9ACTN</name>
<dbReference type="AlphaFoldDB" id="A0A9X5CPL9"/>
<keyword evidence="7" id="KW-1185">Reference proteome</keyword>
<dbReference type="Proteomes" id="UP000471745">
    <property type="component" value="Unassembled WGS sequence"/>
</dbReference>
<dbReference type="InterPro" id="IPR036390">
    <property type="entry name" value="WH_DNA-bd_sf"/>
</dbReference>
<reference evidence="6 7" key="1">
    <citation type="submission" date="2020-01" db="EMBL/GenBank/DDBJ databases">
        <title>Insect and environment-associated Actinomycetes.</title>
        <authorList>
            <person name="Currrie C."/>
            <person name="Chevrette M."/>
            <person name="Carlson C."/>
            <person name="Stubbendieck R."/>
            <person name="Wendt-Pienkowski E."/>
        </authorList>
    </citation>
    <scope>NUCLEOTIDE SEQUENCE [LARGE SCALE GENOMIC DNA]</scope>
    <source>
        <strain evidence="6 7">SID8189</strain>
    </source>
</reference>
<dbReference type="SUPFAM" id="SSF53850">
    <property type="entry name" value="Periplasmic binding protein-like II"/>
    <property type="match status" value="1"/>
</dbReference>
<evidence type="ECO:0000256" key="4">
    <source>
        <dbReference type="ARBA" id="ARBA00023163"/>
    </source>
</evidence>
<evidence type="ECO:0000256" key="3">
    <source>
        <dbReference type="ARBA" id="ARBA00023125"/>
    </source>
</evidence>
<feature type="domain" description="HTH lysR-type" evidence="5">
    <location>
        <begin position="8"/>
        <end position="65"/>
    </location>
</feature>
<keyword evidence="3" id="KW-0238">DNA-binding</keyword>
<proteinExistence type="inferred from homology"/>
<dbReference type="FunFam" id="1.10.10.10:FF:000001">
    <property type="entry name" value="LysR family transcriptional regulator"/>
    <property type="match status" value="1"/>
</dbReference>
<dbReference type="GO" id="GO:0003677">
    <property type="term" value="F:DNA binding"/>
    <property type="evidence" value="ECO:0007669"/>
    <property type="project" value="UniProtKB-KW"/>
</dbReference>
<dbReference type="GO" id="GO:0032993">
    <property type="term" value="C:protein-DNA complex"/>
    <property type="evidence" value="ECO:0007669"/>
    <property type="project" value="TreeGrafter"/>
</dbReference>
<comment type="caution">
    <text evidence="6">The sequence shown here is derived from an EMBL/GenBank/DDBJ whole genome shotgun (WGS) entry which is preliminary data.</text>
</comment>
<accession>A0A9X5CPL9</accession>
<keyword evidence="2" id="KW-0805">Transcription regulation</keyword>
<evidence type="ECO:0000256" key="2">
    <source>
        <dbReference type="ARBA" id="ARBA00023015"/>
    </source>
</evidence>
<comment type="similarity">
    <text evidence="1">Belongs to the LysR transcriptional regulatory family.</text>
</comment>
<dbReference type="GO" id="GO:0003700">
    <property type="term" value="F:DNA-binding transcription factor activity"/>
    <property type="evidence" value="ECO:0007669"/>
    <property type="project" value="InterPro"/>
</dbReference>
<sequence length="308" mass="33516">MDGGRTDLDLRRLRSFVAVAERLHFGQAAAALHVTQPALSRQIQQLEHDLGVTLFRRSSREVALTPAGEQFLQDSRELLAAARAARNRARRIAAGEGVLKVGFMLSSDITAPLHAFSAREPQVRIELVRLRWWSQSTDLLDGTADVGFVRLPVDAERLRVLPLYQEGLCVVLPVRHPLAGEDAVGLRALADEPLLRYADASPAWSAVWNTDPRPDGTQWLRGPDVHDMEEILAYVRAGGGVVMVPESVAAVFPRPDIAYVPLADAPPGTVALAWDGDRPSPLVETFVDATRTTAVDVTRPTPGSAPDP</sequence>
<keyword evidence="4" id="KW-0804">Transcription</keyword>
<dbReference type="CDD" id="cd08414">
    <property type="entry name" value="PBP2_LTTR_aromatics_like"/>
    <property type="match status" value="1"/>
</dbReference>
<organism evidence="6 7">
    <name type="scientific">Actinospica acidiphila</name>
    <dbReference type="NCBI Taxonomy" id="304899"/>
    <lineage>
        <taxon>Bacteria</taxon>
        <taxon>Bacillati</taxon>
        <taxon>Actinomycetota</taxon>
        <taxon>Actinomycetes</taxon>
        <taxon>Catenulisporales</taxon>
        <taxon>Actinospicaceae</taxon>
        <taxon>Actinospica</taxon>
    </lineage>
</organism>
<dbReference type="Gene3D" id="1.10.10.10">
    <property type="entry name" value="Winged helix-like DNA-binding domain superfamily/Winged helix DNA-binding domain"/>
    <property type="match status" value="1"/>
</dbReference>
<dbReference type="Gene3D" id="3.40.190.10">
    <property type="entry name" value="Periplasmic binding protein-like II"/>
    <property type="match status" value="2"/>
</dbReference>
<dbReference type="PANTHER" id="PTHR30346:SF0">
    <property type="entry name" value="HCA OPERON TRANSCRIPTIONAL ACTIVATOR HCAR"/>
    <property type="match status" value="1"/>
</dbReference>
<protein>
    <submittedName>
        <fullName evidence="6">LysR family transcriptional regulator</fullName>
    </submittedName>
</protein>
<dbReference type="Pfam" id="PF00126">
    <property type="entry name" value="HTH_1"/>
    <property type="match status" value="1"/>
</dbReference>
<dbReference type="InterPro" id="IPR036388">
    <property type="entry name" value="WH-like_DNA-bd_sf"/>
</dbReference>
<dbReference type="PROSITE" id="PS50931">
    <property type="entry name" value="HTH_LYSR"/>
    <property type="match status" value="1"/>
</dbReference>
<dbReference type="InterPro" id="IPR000847">
    <property type="entry name" value="LysR_HTH_N"/>
</dbReference>
<dbReference type="PRINTS" id="PR00039">
    <property type="entry name" value="HTHLYSR"/>
</dbReference>
<evidence type="ECO:0000256" key="1">
    <source>
        <dbReference type="ARBA" id="ARBA00009437"/>
    </source>
</evidence>
<evidence type="ECO:0000313" key="6">
    <source>
        <dbReference type="EMBL" id="NEC52332.1"/>
    </source>
</evidence>
<evidence type="ECO:0000259" key="5">
    <source>
        <dbReference type="PROSITE" id="PS50931"/>
    </source>
</evidence>
<dbReference type="EMBL" id="JAAGNA010000973">
    <property type="protein sequence ID" value="NEC52332.1"/>
    <property type="molecule type" value="Genomic_DNA"/>
</dbReference>
<dbReference type="RefSeq" id="WP_163090893.1">
    <property type="nucleotide sequence ID" value="NZ_JAAGNA010000973.1"/>
</dbReference>
<evidence type="ECO:0000313" key="7">
    <source>
        <dbReference type="Proteomes" id="UP000471745"/>
    </source>
</evidence>